<accession>A0A084JAP3</accession>
<feature type="binding site" evidence="9">
    <location>
        <position position="242"/>
    </location>
    <ligand>
        <name>Mg(2+)</name>
        <dbReference type="ChEBI" id="CHEBI:18420"/>
    </ligand>
</feature>
<feature type="domain" description="Alpha-D-phosphohexomutase alpha/beta/alpha" evidence="15">
    <location>
        <begin position="257"/>
        <end position="367"/>
    </location>
</feature>
<dbReference type="GO" id="GO:0000287">
    <property type="term" value="F:magnesium ion binding"/>
    <property type="evidence" value="ECO:0007669"/>
    <property type="project" value="UniProtKB-UniRule"/>
</dbReference>
<comment type="caution">
    <text evidence="16">The sequence shown here is derived from an EMBL/GenBank/DDBJ whole genome shotgun (WGS) entry which is preliminary data.</text>
</comment>
<evidence type="ECO:0000256" key="6">
    <source>
        <dbReference type="ARBA" id="ARBA00050364"/>
    </source>
</evidence>
<dbReference type="Proteomes" id="UP000028542">
    <property type="component" value="Unassembled WGS sequence"/>
</dbReference>
<comment type="catalytic activity">
    <reaction evidence="6 9 11">
        <text>alpha-D-glucosamine 1-phosphate = D-glucosamine 6-phosphate</text>
        <dbReference type="Rhea" id="RHEA:23424"/>
        <dbReference type="ChEBI" id="CHEBI:58516"/>
        <dbReference type="ChEBI" id="CHEBI:58725"/>
        <dbReference type="EC" id="5.4.2.10"/>
    </reaction>
</comment>
<feature type="domain" description="Alpha-D-phosphohexomutase alpha/beta/alpha" evidence="13">
    <location>
        <begin position="3"/>
        <end position="134"/>
    </location>
</feature>
<name>A0A084JAP3_9CLOT</name>
<dbReference type="FunFam" id="3.40.120.10:FF:000001">
    <property type="entry name" value="Phosphoglucosamine mutase"/>
    <property type="match status" value="1"/>
</dbReference>
<dbReference type="InterPro" id="IPR016055">
    <property type="entry name" value="A-D-PHexomutase_a/b/a-I/II/III"/>
</dbReference>
<evidence type="ECO:0000256" key="2">
    <source>
        <dbReference type="ARBA" id="ARBA00022553"/>
    </source>
</evidence>
<evidence type="ECO:0000256" key="5">
    <source>
        <dbReference type="ARBA" id="ARBA00023235"/>
    </source>
</evidence>
<dbReference type="Pfam" id="PF02878">
    <property type="entry name" value="PGM_PMM_I"/>
    <property type="match status" value="1"/>
</dbReference>
<evidence type="ECO:0000256" key="11">
    <source>
        <dbReference type="RuleBase" id="RU004327"/>
    </source>
</evidence>
<dbReference type="InterPro" id="IPR016066">
    <property type="entry name" value="A-D-PHexomutase_CS"/>
</dbReference>
<comment type="function">
    <text evidence="9 11">Catalyzes the conversion of glucosamine-6-phosphate to glucosamine-1-phosphate.</text>
</comment>
<evidence type="ECO:0000256" key="8">
    <source>
        <dbReference type="ARBA" id="ARBA00068193"/>
    </source>
</evidence>
<evidence type="ECO:0000259" key="12">
    <source>
        <dbReference type="Pfam" id="PF00408"/>
    </source>
</evidence>
<dbReference type="STRING" id="318464.IO99_11655"/>
<dbReference type="InterPro" id="IPR005841">
    <property type="entry name" value="Alpha-D-phosphohexomutase_SF"/>
</dbReference>
<dbReference type="Pfam" id="PF00408">
    <property type="entry name" value="PGM_PMM_IV"/>
    <property type="match status" value="1"/>
</dbReference>
<sequence>MSRMFGTDGVRGIANKELTVDLAYKLGKAGALVLTQCTSKPRIIVGMDTRISGDMLESALVAGILSVGAEALCLGVVPTPAVAYLTKKYKAEAGVVISASHNPVEYNGIKFFNKDGFKLSDELEDKIQKLIESDFEGINIPTGGMLGRKYIGEDAINDYVEFAKSTIDGDLSGMKIAVDCANGAAYKTSVKALKELGAEVFIINSDPDGININKDCGSTHPEDLMKFVVENRCNLGLAFDGDADRCLAIDEKGNLVNGDFMMVIAAKHLKSIGKLNHDTVVVTVMSNLGLHIALKEAGIKTVSTKVGDRYVLEEMAKEGYSIGGEQSGHVIFLDFNTTGDGLVSGIQLAATVKSTGKPLSELAATMKELPQVLVNAKVPNNMKDIHEKDEEIMADIKEMEEKMAGCGRVLIRPSGTEPLVRVMLEGENQEEIDKMAHDLAKKIEEKANR</sequence>
<dbReference type="AlphaFoldDB" id="A0A084JAP3"/>
<dbReference type="SUPFAM" id="SSF53738">
    <property type="entry name" value="Phosphoglucomutase, first 3 domains"/>
    <property type="match status" value="3"/>
</dbReference>
<evidence type="ECO:0000256" key="4">
    <source>
        <dbReference type="ARBA" id="ARBA00022842"/>
    </source>
</evidence>
<evidence type="ECO:0000259" key="14">
    <source>
        <dbReference type="Pfam" id="PF02879"/>
    </source>
</evidence>
<evidence type="ECO:0000259" key="15">
    <source>
        <dbReference type="Pfam" id="PF02880"/>
    </source>
</evidence>
<evidence type="ECO:0000259" key="13">
    <source>
        <dbReference type="Pfam" id="PF02878"/>
    </source>
</evidence>
<dbReference type="InterPro" id="IPR005843">
    <property type="entry name" value="A-D-PHexomutase_C"/>
</dbReference>
<comment type="PTM">
    <text evidence="9">Activated by phosphorylation.</text>
</comment>
<feature type="modified residue" description="Phosphoserine" evidence="9">
    <location>
        <position position="100"/>
    </location>
</feature>
<dbReference type="GO" id="GO:0008966">
    <property type="term" value="F:phosphoglucosamine mutase activity"/>
    <property type="evidence" value="ECO:0007669"/>
    <property type="project" value="UniProtKB-UniRule"/>
</dbReference>
<dbReference type="InterPro" id="IPR006352">
    <property type="entry name" value="GlmM_bact"/>
</dbReference>
<gene>
    <name evidence="9" type="primary">glmM</name>
    <name evidence="16" type="ORF">IO99_11655</name>
</gene>
<comment type="similarity">
    <text evidence="1 9 10">Belongs to the phosphohexose mutase family.</text>
</comment>
<dbReference type="InterPro" id="IPR050060">
    <property type="entry name" value="Phosphoglucosamine_mutase"/>
</dbReference>
<dbReference type="InterPro" id="IPR005846">
    <property type="entry name" value="A-D-PHexomutase_a/b/a-III"/>
</dbReference>
<dbReference type="PROSITE" id="PS00710">
    <property type="entry name" value="PGM_PMM"/>
    <property type="match status" value="1"/>
</dbReference>
<keyword evidence="3 9" id="KW-0479">Metal-binding</keyword>
<dbReference type="FunFam" id="3.40.120.10:FF:000002">
    <property type="entry name" value="Phosphoglucosamine mutase"/>
    <property type="match status" value="1"/>
</dbReference>
<organism evidence="16 17">
    <name type="scientific">Clostridium sulfidigenes</name>
    <dbReference type="NCBI Taxonomy" id="318464"/>
    <lineage>
        <taxon>Bacteria</taxon>
        <taxon>Bacillati</taxon>
        <taxon>Bacillota</taxon>
        <taxon>Clostridia</taxon>
        <taxon>Eubacteriales</taxon>
        <taxon>Clostridiaceae</taxon>
        <taxon>Clostridium</taxon>
    </lineage>
</organism>
<dbReference type="HAMAP" id="MF_01554_B">
    <property type="entry name" value="GlmM_B"/>
    <property type="match status" value="1"/>
</dbReference>
<dbReference type="PANTHER" id="PTHR42946">
    <property type="entry name" value="PHOSPHOHEXOSE MUTASE"/>
    <property type="match status" value="1"/>
</dbReference>
<dbReference type="PANTHER" id="PTHR42946:SF1">
    <property type="entry name" value="PHOSPHOGLUCOMUTASE (ALPHA-D-GLUCOSE-1,6-BISPHOSPHATE-DEPENDENT)"/>
    <property type="match status" value="1"/>
</dbReference>
<evidence type="ECO:0000256" key="1">
    <source>
        <dbReference type="ARBA" id="ARBA00010231"/>
    </source>
</evidence>
<dbReference type="Pfam" id="PF02879">
    <property type="entry name" value="PGM_PMM_II"/>
    <property type="match status" value="1"/>
</dbReference>
<dbReference type="RefSeq" id="WP_035133414.1">
    <property type="nucleotide sequence ID" value="NZ_JPMD01000027.1"/>
</dbReference>
<evidence type="ECO:0000313" key="17">
    <source>
        <dbReference type="Proteomes" id="UP000028542"/>
    </source>
</evidence>
<dbReference type="InterPro" id="IPR005845">
    <property type="entry name" value="A-D-PHexomutase_a/b/a-II"/>
</dbReference>
<dbReference type="FunFam" id="3.30.310.50:FF:000001">
    <property type="entry name" value="Phosphoglucosamine mutase"/>
    <property type="match status" value="1"/>
</dbReference>
<reference evidence="16 17" key="1">
    <citation type="submission" date="2014-07" db="EMBL/GenBank/DDBJ databases">
        <title>Draft genome of Clostridium sulfidigenes 113A isolated from sediments associated with methane hydrate from Krishna Godavari basin.</title>
        <authorList>
            <person name="Honkalas V.S."/>
            <person name="Dabir A.P."/>
            <person name="Arora P."/>
            <person name="Dhakephalkar P.K."/>
        </authorList>
    </citation>
    <scope>NUCLEOTIDE SEQUENCE [LARGE SCALE GENOMIC DNA]</scope>
    <source>
        <strain evidence="16 17">113A</strain>
    </source>
</reference>
<keyword evidence="5 9" id="KW-0413">Isomerase</keyword>
<evidence type="ECO:0000256" key="3">
    <source>
        <dbReference type="ARBA" id="ARBA00022723"/>
    </source>
</evidence>
<dbReference type="EC" id="5.4.2.10" evidence="7 9"/>
<dbReference type="eggNOG" id="COG1109">
    <property type="taxonomic scope" value="Bacteria"/>
</dbReference>
<dbReference type="Gene3D" id="3.40.120.10">
    <property type="entry name" value="Alpha-D-Glucose-1,6-Bisphosphate, subunit A, domain 3"/>
    <property type="match status" value="3"/>
</dbReference>
<keyword evidence="2 9" id="KW-0597">Phosphoprotein</keyword>
<dbReference type="Pfam" id="PF02880">
    <property type="entry name" value="PGM_PMM_III"/>
    <property type="match status" value="1"/>
</dbReference>
<dbReference type="InterPro" id="IPR036900">
    <property type="entry name" value="A-D-PHexomutase_C_sf"/>
</dbReference>
<dbReference type="GO" id="GO:0004615">
    <property type="term" value="F:phosphomannomutase activity"/>
    <property type="evidence" value="ECO:0007669"/>
    <property type="project" value="TreeGrafter"/>
</dbReference>
<dbReference type="SUPFAM" id="SSF55957">
    <property type="entry name" value="Phosphoglucomutase, C-terminal domain"/>
    <property type="match status" value="1"/>
</dbReference>
<keyword evidence="4 9" id="KW-0460">Magnesium</keyword>
<proteinExistence type="inferred from homology"/>
<evidence type="ECO:0000256" key="10">
    <source>
        <dbReference type="RuleBase" id="RU004326"/>
    </source>
</evidence>
<dbReference type="NCBIfam" id="NF008139">
    <property type="entry name" value="PRK10887.1"/>
    <property type="match status" value="1"/>
</dbReference>
<dbReference type="GO" id="GO:0005975">
    <property type="term" value="P:carbohydrate metabolic process"/>
    <property type="evidence" value="ECO:0007669"/>
    <property type="project" value="InterPro"/>
</dbReference>
<feature type="binding site" evidence="9">
    <location>
        <position position="244"/>
    </location>
    <ligand>
        <name>Mg(2+)</name>
        <dbReference type="ChEBI" id="CHEBI:18420"/>
    </ligand>
</feature>
<dbReference type="GO" id="GO:0006048">
    <property type="term" value="P:UDP-N-acetylglucosamine biosynthetic process"/>
    <property type="evidence" value="ECO:0007669"/>
    <property type="project" value="TreeGrafter"/>
</dbReference>
<feature type="binding site" description="via phosphate group" evidence="9">
    <location>
        <position position="100"/>
    </location>
    <ligand>
        <name>Mg(2+)</name>
        <dbReference type="ChEBI" id="CHEBI:18420"/>
    </ligand>
</feature>
<keyword evidence="17" id="KW-1185">Reference proteome</keyword>
<dbReference type="GO" id="GO:0009252">
    <property type="term" value="P:peptidoglycan biosynthetic process"/>
    <property type="evidence" value="ECO:0007669"/>
    <property type="project" value="TreeGrafter"/>
</dbReference>
<evidence type="ECO:0000256" key="9">
    <source>
        <dbReference type="HAMAP-Rule" id="MF_01554"/>
    </source>
</evidence>
<dbReference type="NCBIfam" id="TIGR01455">
    <property type="entry name" value="glmM"/>
    <property type="match status" value="1"/>
</dbReference>
<dbReference type="Gene3D" id="3.30.310.50">
    <property type="entry name" value="Alpha-D-phosphohexomutase, C-terminal domain"/>
    <property type="match status" value="1"/>
</dbReference>
<dbReference type="GO" id="GO:0005829">
    <property type="term" value="C:cytosol"/>
    <property type="evidence" value="ECO:0007669"/>
    <property type="project" value="TreeGrafter"/>
</dbReference>
<feature type="domain" description="Alpha-D-phosphohexomutase C-terminal" evidence="12">
    <location>
        <begin position="373"/>
        <end position="441"/>
    </location>
</feature>
<comment type="cofactor">
    <cofactor evidence="9">
        <name>Mg(2+)</name>
        <dbReference type="ChEBI" id="CHEBI:18420"/>
    </cofactor>
    <text evidence="9">Binds 1 Mg(2+) ion per subunit.</text>
</comment>
<feature type="domain" description="Alpha-D-phosphohexomutase alpha/beta/alpha" evidence="14">
    <location>
        <begin position="158"/>
        <end position="253"/>
    </location>
</feature>
<dbReference type="PRINTS" id="PR00509">
    <property type="entry name" value="PGMPMM"/>
</dbReference>
<protein>
    <recommendedName>
        <fullName evidence="8 9">Phosphoglucosamine mutase</fullName>
        <ecNumber evidence="7 9">5.4.2.10</ecNumber>
    </recommendedName>
</protein>
<evidence type="ECO:0000313" key="16">
    <source>
        <dbReference type="EMBL" id="KEZ86027.1"/>
    </source>
</evidence>
<dbReference type="InterPro" id="IPR005844">
    <property type="entry name" value="A-D-PHexomutase_a/b/a-I"/>
</dbReference>
<dbReference type="CDD" id="cd05802">
    <property type="entry name" value="GlmM"/>
    <property type="match status" value="1"/>
</dbReference>
<dbReference type="EMBL" id="JPMD01000027">
    <property type="protein sequence ID" value="KEZ86027.1"/>
    <property type="molecule type" value="Genomic_DNA"/>
</dbReference>
<evidence type="ECO:0000256" key="7">
    <source>
        <dbReference type="ARBA" id="ARBA00066330"/>
    </source>
</evidence>
<feature type="active site" description="Phosphoserine intermediate" evidence="9">
    <location>
        <position position="100"/>
    </location>
</feature>
<feature type="binding site" evidence="9">
    <location>
        <position position="240"/>
    </location>
    <ligand>
        <name>Mg(2+)</name>
        <dbReference type="ChEBI" id="CHEBI:18420"/>
    </ligand>
</feature>